<evidence type="ECO:0000256" key="4">
    <source>
        <dbReference type="RuleBase" id="RU003423"/>
    </source>
</evidence>
<proteinExistence type="inferred from homology"/>
<keyword evidence="8" id="KW-1185">Reference proteome</keyword>
<comment type="caution">
    <text evidence="7">The sequence shown here is derived from an EMBL/GenBank/DDBJ whole genome shotgun (WGS) entry which is preliminary data.</text>
</comment>
<gene>
    <name evidence="7" type="ORF">GCM10010531_06080</name>
</gene>
<feature type="domain" description="Peripheral subunit-binding (PSBD)" evidence="6">
    <location>
        <begin position="147"/>
        <end position="184"/>
    </location>
</feature>
<dbReference type="InterPro" id="IPR004167">
    <property type="entry name" value="PSBD"/>
</dbReference>
<dbReference type="InterPro" id="IPR036625">
    <property type="entry name" value="E3-bd_dom_sf"/>
</dbReference>
<comment type="cofactor">
    <cofactor evidence="1 4">
        <name>(R)-lipoate</name>
        <dbReference type="ChEBI" id="CHEBI:83088"/>
    </cofactor>
</comment>
<dbReference type="EC" id="2.3.1.-" evidence="4"/>
<evidence type="ECO:0000259" key="5">
    <source>
        <dbReference type="PROSITE" id="PS50968"/>
    </source>
</evidence>
<evidence type="ECO:0000256" key="1">
    <source>
        <dbReference type="ARBA" id="ARBA00001938"/>
    </source>
</evidence>
<dbReference type="PANTHER" id="PTHR23151:SF90">
    <property type="entry name" value="DIHYDROLIPOYLLYSINE-RESIDUE ACETYLTRANSFERASE COMPONENT OF PYRUVATE DEHYDROGENASE COMPLEX, MITOCHONDRIAL-RELATED"/>
    <property type="match status" value="1"/>
</dbReference>
<dbReference type="InterPro" id="IPR045257">
    <property type="entry name" value="E2/Pdx1"/>
</dbReference>
<dbReference type="Proteomes" id="UP001499924">
    <property type="component" value="Unassembled WGS sequence"/>
</dbReference>
<keyword evidence="3 4" id="KW-0450">Lipoyl</keyword>
<dbReference type="PROSITE" id="PS51826">
    <property type="entry name" value="PSBD"/>
    <property type="match status" value="1"/>
</dbReference>
<keyword evidence="4" id="KW-0808">Transferase</keyword>
<feature type="domain" description="Lipoyl-binding" evidence="5">
    <location>
        <begin position="4"/>
        <end position="79"/>
    </location>
</feature>
<dbReference type="PANTHER" id="PTHR23151">
    <property type="entry name" value="DIHYDROLIPOAMIDE ACETYL/SUCCINYL-TRANSFERASE-RELATED"/>
    <property type="match status" value="1"/>
</dbReference>
<comment type="similarity">
    <text evidence="2 4">Belongs to the 2-oxoacid dehydrogenase family.</text>
</comment>
<dbReference type="SUPFAM" id="SSF47005">
    <property type="entry name" value="Peripheral subunit-binding domain of 2-oxo acid dehydrogenase complex"/>
    <property type="match status" value="1"/>
</dbReference>
<dbReference type="PROSITE" id="PS50968">
    <property type="entry name" value="BIOTINYL_LIPOYL"/>
    <property type="match status" value="1"/>
</dbReference>
<protein>
    <recommendedName>
        <fullName evidence="4">Dihydrolipoamide acetyltransferase component of pyruvate dehydrogenase complex</fullName>
        <ecNumber evidence="4">2.3.1.-</ecNumber>
    </recommendedName>
</protein>
<evidence type="ECO:0000259" key="6">
    <source>
        <dbReference type="PROSITE" id="PS51826"/>
    </source>
</evidence>
<dbReference type="SUPFAM" id="SSF52777">
    <property type="entry name" value="CoA-dependent acyltransferases"/>
    <property type="match status" value="1"/>
</dbReference>
<dbReference type="InterPro" id="IPR001078">
    <property type="entry name" value="2-oxoacid_DH_actylTfrase"/>
</dbReference>
<dbReference type="Pfam" id="PF00198">
    <property type="entry name" value="2-oxoacid_dh"/>
    <property type="match status" value="1"/>
</dbReference>
<evidence type="ECO:0000256" key="3">
    <source>
        <dbReference type="ARBA" id="ARBA00022823"/>
    </source>
</evidence>
<dbReference type="SUPFAM" id="SSF51230">
    <property type="entry name" value="Single hybrid motif"/>
    <property type="match status" value="1"/>
</dbReference>
<dbReference type="Gene3D" id="2.40.50.100">
    <property type="match status" value="1"/>
</dbReference>
<dbReference type="CDD" id="cd06849">
    <property type="entry name" value="lipoyl_domain"/>
    <property type="match status" value="1"/>
</dbReference>
<organism evidence="7 8">
    <name type="scientific">Blastococcus jejuensis</name>
    <dbReference type="NCBI Taxonomy" id="351224"/>
    <lineage>
        <taxon>Bacteria</taxon>
        <taxon>Bacillati</taxon>
        <taxon>Actinomycetota</taxon>
        <taxon>Actinomycetes</taxon>
        <taxon>Geodermatophilales</taxon>
        <taxon>Geodermatophilaceae</taxon>
        <taxon>Blastococcus</taxon>
    </lineage>
</organism>
<dbReference type="Gene3D" id="4.10.320.10">
    <property type="entry name" value="E3-binding domain"/>
    <property type="match status" value="1"/>
</dbReference>
<keyword evidence="7" id="KW-0670">Pyruvate</keyword>
<dbReference type="Gene3D" id="3.30.559.10">
    <property type="entry name" value="Chloramphenicol acetyltransferase-like domain"/>
    <property type="match status" value="1"/>
</dbReference>
<keyword evidence="4" id="KW-0012">Acyltransferase</keyword>
<reference evidence="8" key="1">
    <citation type="journal article" date="2019" name="Int. J. Syst. Evol. Microbiol.">
        <title>The Global Catalogue of Microorganisms (GCM) 10K type strain sequencing project: providing services to taxonomists for standard genome sequencing and annotation.</title>
        <authorList>
            <consortium name="The Broad Institute Genomics Platform"/>
            <consortium name="The Broad Institute Genome Sequencing Center for Infectious Disease"/>
            <person name="Wu L."/>
            <person name="Ma J."/>
        </authorList>
    </citation>
    <scope>NUCLEOTIDE SEQUENCE [LARGE SCALE GENOMIC DNA]</scope>
    <source>
        <strain evidence="8">JCM 15614</strain>
    </source>
</reference>
<sequence length="428" mass="43636">MTVARLMRMPEVAAGGTSAVLHEWSVAERAEFGAADVLATVETDKAVVDVEADQPGVVVKLLVPSGATVEVGAPIAVLGDPGETVGDVDSVLAALGVADAAATAPDPEGAPDQPASPDVPAALVPETVAASGLTAAPPSSNGHGRIFASPLARRLAREAQLPLQGIIGTGPGGRIVRRDIEAAVVARPAEAPLAAPAATFPGDASYTDVPHTPMRRAIARRLTESKQTVPHFTLRATIRVDALLALRTELAGIGTKVSVTDLLVKAAGRAHTAVPGMNAIWTPEATRAFTSVDVGVAVSTGTGLLTPVVRGVDRLSVGAISATVGDLVERARSGRLRQDELEGGSLTLTNLGMYGTEEFAAIINPPQSAILAVGAARQEPVVVDGSLAVASVLRVTLSADHRVIDGALAAQWMAAFVAAVEQPLQLLV</sequence>
<dbReference type="RefSeq" id="WP_344687024.1">
    <property type="nucleotide sequence ID" value="NZ_BAAAVV010000001.1"/>
</dbReference>
<dbReference type="InterPro" id="IPR023213">
    <property type="entry name" value="CAT-like_dom_sf"/>
</dbReference>
<evidence type="ECO:0000256" key="2">
    <source>
        <dbReference type="ARBA" id="ARBA00007317"/>
    </source>
</evidence>
<dbReference type="InterPro" id="IPR000089">
    <property type="entry name" value="Biotin_lipoyl"/>
</dbReference>
<accession>A0ABP6NT82</accession>
<dbReference type="Pfam" id="PF00364">
    <property type="entry name" value="Biotin_lipoyl"/>
    <property type="match status" value="1"/>
</dbReference>
<dbReference type="InterPro" id="IPR011053">
    <property type="entry name" value="Single_hybrid_motif"/>
</dbReference>
<dbReference type="Pfam" id="PF02817">
    <property type="entry name" value="E3_binding"/>
    <property type="match status" value="1"/>
</dbReference>
<name>A0ABP6NT82_9ACTN</name>
<dbReference type="EMBL" id="BAAAVV010000001">
    <property type="protein sequence ID" value="GAA3157517.1"/>
    <property type="molecule type" value="Genomic_DNA"/>
</dbReference>
<evidence type="ECO:0000313" key="7">
    <source>
        <dbReference type="EMBL" id="GAA3157517.1"/>
    </source>
</evidence>
<evidence type="ECO:0000313" key="8">
    <source>
        <dbReference type="Proteomes" id="UP001499924"/>
    </source>
</evidence>